<dbReference type="GO" id="GO:0005576">
    <property type="term" value="C:extracellular region"/>
    <property type="evidence" value="ECO:0007669"/>
    <property type="project" value="UniProtKB-SubCell"/>
</dbReference>
<evidence type="ECO:0000256" key="7">
    <source>
        <dbReference type="ARBA" id="ARBA00022807"/>
    </source>
</evidence>
<keyword evidence="7" id="KW-0788">Thiol protease</keyword>
<comment type="subcellular location">
    <subcellularLocation>
        <location evidence="1">Secreted</location>
    </subcellularLocation>
</comment>
<feature type="domain" description="Peptidase C58 YopT-type" evidence="10">
    <location>
        <begin position="103"/>
        <end position="319"/>
    </location>
</feature>
<keyword evidence="5" id="KW-0645">Protease</keyword>
<evidence type="ECO:0000256" key="2">
    <source>
        <dbReference type="ARBA" id="ARBA00007364"/>
    </source>
</evidence>
<dbReference type="RefSeq" id="WP_002213006.1">
    <property type="nucleotide sequence ID" value="NC_008122.1"/>
</dbReference>
<evidence type="ECO:0000256" key="1">
    <source>
        <dbReference type="ARBA" id="ARBA00004613"/>
    </source>
</evidence>
<evidence type="ECO:0000256" key="9">
    <source>
        <dbReference type="ARBA" id="ARBA00025167"/>
    </source>
</evidence>
<keyword evidence="11" id="KW-0614">Plasmid</keyword>
<name>A0A0E1NMW8_YERPA</name>
<proteinExistence type="inferred from homology"/>
<evidence type="ECO:0000256" key="8">
    <source>
        <dbReference type="ARBA" id="ARBA00023026"/>
    </source>
</evidence>
<evidence type="ECO:0000259" key="10">
    <source>
        <dbReference type="Pfam" id="PF03543"/>
    </source>
</evidence>
<dbReference type="GO" id="GO:0004197">
    <property type="term" value="F:cysteine-type endopeptidase activity"/>
    <property type="evidence" value="ECO:0007669"/>
    <property type="project" value="InterPro"/>
</dbReference>
<dbReference type="GO" id="GO:0006508">
    <property type="term" value="P:proteolysis"/>
    <property type="evidence" value="ECO:0007669"/>
    <property type="project" value="UniProtKB-KW"/>
</dbReference>
<comment type="subunit">
    <text evidence="3">Interacts with human ARHA.</text>
</comment>
<dbReference type="Proteomes" id="UP000001971">
    <property type="component" value="Plasmid pCD"/>
</dbReference>
<dbReference type="Gene3D" id="3.90.70.20">
    <property type="match status" value="1"/>
</dbReference>
<dbReference type="InterPro" id="IPR038765">
    <property type="entry name" value="Papain-like_cys_pep_sf"/>
</dbReference>
<dbReference type="InterPro" id="IPR003951">
    <property type="entry name" value="Peptidase_C58"/>
</dbReference>
<dbReference type="KEGG" id="ypa:YPA_CD0042"/>
<keyword evidence="4" id="KW-0964">Secreted</keyword>
<comment type="function">
    <text evidence="9">Cysteine protease, which is translocated into infected cells and plays a central role in pathogenesis by cleaving the C-terminus end of the human small GTPase RhoA/ARHA, a regulator of cytoskeleton. Once cleaved, ARHA loses its lipid modification, and is released from the cell membrane, leading to the subsequent disruption of actin cytoskeleton of the host cell.</text>
</comment>
<dbReference type="PRINTS" id="PR01376">
    <property type="entry name" value="BACSURFANTGN"/>
</dbReference>
<geneLocation type="plasmid" evidence="11 12">
    <name>pCD</name>
</geneLocation>
<dbReference type="NCBIfam" id="TIGR01586">
    <property type="entry name" value="yopT_cys_prot"/>
    <property type="match status" value="1"/>
</dbReference>
<protein>
    <submittedName>
        <fullName evidence="11">YopT peptidase. Cysteine peptidase. MEROPS family C58</fullName>
    </submittedName>
</protein>
<comment type="similarity">
    <text evidence="2">Belongs to the peptidase C58 family.</text>
</comment>
<sequence>MNSIHGHYHIQLSNYSAGENLQSATLTEGVIGAHRVKVETALSHSNLQKKLSATIKHNQSGRSMLDRKLTSDGKANQRSSFTFSMIMYRMIHFVLSTRVPAVRESVANYGGNINFKFAQTKGAFLHKIIKHSDTASGVCEALCAHWIRSHAQGQSLFDQLYVGGRKGKFQIDTLYSIKQLQIDGCKADVDQDEVTLDWFKKNGISERMIERHCLLRPVDVTGTTESEGLDQLLNAILDTHGIGYGYKKIHLSGQMSAHAIAAYVNEKSGVTFFDPNFGEFHFSDKEKFRKWFTNSFWGNSMYHYPLGVGQRFRVLTFDSKEV</sequence>
<accession>A0A0E1NMW8</accession>
<reference evidence="11 12" key="1">
    <citation type="journal article" date="2006" name="J. Bacteriol.">
        <title>Complete genome sequence of Yersinia pestis strains Antiqua and Nepal516: evidence of gene reduction in an emerging pathogen.</title>
        <authorList>
            <person name="Chain P.S."/>
            <person name="Hu P."/>
            <person name="Malfatti S.A."/>
            <person name="Radnedge L."/>
            <person name="Larimer F."/>
            <person name="Vergez L.M."/>
            <person name="Worsham P."/>
            <person name="Chu M.C."/>
            <person name="Andersen G.L."/>
        </authorList>
    </citation>
    <scope>NUCLEOTIDE SEQUENCE [LARGE SCALE GENOMIC DNA]</scope>
    <source>
        <strain evidence="11 12">Antiqua</strain>
        <plasmid evidence="11 12">pCD</plasmid>
    </source>
</reference>
<organism evidence="11 12">
    <name type="scientific">Yersinia pestis bv. Antiqua (strain Antiqua)</name>
    <dbReference type="NCBI Taxonomy" id="360102"/>
    <lineage>
        <taxon>Bacteria</taxon>
        <taxon>Pseudomonadati</taxon>
        <taxon>Pseudomonadota</taxon>
        <taxon>Gammaproteobacteria</taxon>
        <taxon>Enterobacterales</taxon>
        <taxon>Yersiniaceae</taxon>
        <taxon>Yersinia</taxon>
    </lineage>
</organism>
<keyword evidence="8" id="KW-0843">Virulence</keyword>
<evidence type="ECO:0000256" key="6">
    <source>
        <dbReference type="ARBA" id="ARBA00022801"/>
    </source>
</evidence>
<gene>
    <name evidence="11" type="ordered locus">YPA_CD0042</name>
</gene>
<dbReference type="EMBL" id="CP000311">
    <property type="protein sequence ID" value="ABG16286.1"/>
    <property type="molecule type" value="Genomic_DNA"/>
</dbReference>
<dbReference type="Pfam" id="PF03543">
    <property type="entry name" value="Peptidase_C58"/>
    <property type="match status" value="1"/>
</dbReference>
<dbReference type="SMR" id="A0A0E1NMW8"/>
<evidence type="ECO:0000313" key="12">
    <source>
        <dbReference type="Proteomes" id="UP000001971"/>
    </source>
</evidence>
<evidence type="ECO:0000256" key="4">
    <source>
        <dbReference type="ARBA" id="ARBA00022525"/>
    </source>
</evidence>
<evidence type="ECO:0000256" key="3">
    <source>
        <dbReference type="ARBA" id="ARBA00011119"/>
    </source>
</evidence>
<evidence type="ECO:0000256" key="5">
    <source>
        <dbReference type="ARBA" id="ARBA00022670"/>
    </source>
</evidence>
<dbReference type="HOGENOM" id="CLU_073575_0_0_6"/>
<dbReference type="AlphaFoldDB" id="A0A0E1NMW8"/>
<dbReference type="PATRIC" id="fig|360102.15.peg.4625"/>
<dbReference type="SUPFAM" id="SSF54001">
    <property type="entry name" value="Cysteine proteinases"/>
    <property type="match status" value="1"/>
</dbReference>
<dbReference type="CDD" id="cd20498">
    <property type="entry name" value="C58_YopT"/>
    <property type="match status" value="1"/>
</dbReference>
<keyword evidence="6" id="KW-0378">Hydrolase</keyword>
<dbReference type="InterPro" id="IPR006473">
    <property type="entry name" value="Peptidase_C58_Yopt"/>
</dbReference>
<evidence type="ECO:0000313" key="11">
    <source>
        <dbReference type="EMBL" id="ABG16286.1"/>
    </source>
</evidence>